<dbReference type="GO" id="GO:0005085">
    <property type="term" value="F:guanyl-nucleotide exchange factor activity"/>
    <property type="evidence" value="ECO:0007669"/>
    <property type="project" value="InterPro"/>
</dbReference>
<evidence type="ECO:0000256" key="10">
    <source>
        <dbReference type="ARBA" id="ARBA00023136"/>
    </source>
</evidence>
<organism evidence="12 13">
    <name type="scientific">Lonchura striata</name>
    <name type="common">white-rumped munia</name>
    <dbReference type="NCBI Taxonomy" id="40157"/>
    <lineage>
        <taxon>Eukaryota</taxon>
        <taxon>Metazoa</taxon>
        <taxon>Chordata</taxon>
        <taxon>Craniata</taxon>
        <taxon>Vertebrata</taxon>
        <taxon>Euteleostomi</taxon>
        <taxon>Archelosauria</taxon>
        <taxon>Archosauria</taxon>
        <taxon>Dinosauria</taxon>
        <taxon>Saurischia</taxon>
        <taxon>Theropoda</taxon>
        <taxon>Coelurosauria</taxon>
        <taxon>Aves</taxon>
        <taxon>Neognathae</taxon>
        <taxon>Neoaves</taxon>
        <taxon>Telluraves</taxon>
        <taxon>Australaves</taxon>
        <taxon>Passeriformes</taxon>
        <taxon>Passeroidea</taxon>
        <taxon>Estrildidae</taxon>
        <taxon>Estrildinae</taxon>
        <taxon>Lonchura</taxon>
    </lineage>
</organism>
<dbReference type="InterPro" id="IPR045260">
    <property type="entry name" value="Sec12-like"/>
</dbReference>
<protein>
    <submittedName>
        <fullName evidence="12">Prolactin regulatory element-binding protein</fullName>
    </submittedName>
</protein>
<dbReference type="PANTHER" id="PTHR23284:SF0">
    <property type="entry name" value="PROLACTIN REGULATORY ELEMENT-BINDING PROTEIN"/>
    <property type="match status" value="1"/>
</dbReference>
<dbReference type="Gene3D" id="2.130.10.10">
    <property type="entry name" value="YVTN repeat-like/Quinoprotein amine dehydrogenase"/>
    <property type="match status" value="1"/>
</dbReference>
<keyword evidence="2" id="KW-0813">Transport</keyword>
<dbReference type="EMBL" id="MUZQ01000458">
    <property type="protein sequence ID" value="OWK51214.1"/>
    <property type="molecule type" value="Genomic_DNA"/>
</dbReference>
<dbReference type="GO" id="GO:0015031">
    <property type="term" value="P:protein transport"/>
    <property type="evidence" value="ECO:0007669"/>
    <property type="project" value="UniProtKB-KW"/>
</dbReference>
<keyword evidence="8" id="KW-0653">Protein transport</keyword>
<proteinExistence type="predicted"/>
<gene>
    <name evidence="12" type="primary">PREB</name>
    <name evidence="12" type="ORF">RLOC_00007414</name>
</gene>
<dbReference type="GO" id="GO:0003400">
    <property type="term" value="P:regulation of COPII vesicle coating"/>
    <property type="evidence" value="ECO:0007669"/>
    <property type="project" value="TreeGrafter"/>
</dbReference>
<evidence type="ECO:0000256" key="1">
    <source>
        <dbReference type="ARBA" id="ARBA00004389"/>
    </source>
</evidence>
<evidence type="ECO:0000256" key="6">
    <source>
        <dbReference type="ARBA" id="ARBA00022824"/>
    </source>
</evidence>
<feature type="transmembrane region" description="Helical" evidence="11">
    <location>
        <begin position="256"/>
        <end position="280"/>
    </location>
</feature>
<keyword evidence="13" id="KW-1185">Reference proteome</keyword>
<evidence type="ECO:0000256" key="2">
    <source>
        <dbReference type="ARBA" id="ARBA00022448"/>
    </source>
</evidence>
<evidence type="ECO:0000256" key="8">
    <source>
        <dbReference type="ARBA" id="ARBA00022927"/>
    </source>
</evidence>
<evidence type="ECO:0000313" key="12">
    <source>
        <dbReference type="EMBL" id="OWK51214.1"/>
    </source>
</evidence>
<dbReference type="PANTHER" id="PTHR23284">
    <property type="entry name" value="PROLACTIN REGULATORY ELEMENT BINDING PROTEIN"/>
    <property type="match status" value="1"/>
</dbReference>
<dbReference type="STRING" id="299123.ENSLSDP00000016896"/>
<dbReference type="InterPro" id="IPR015943">
    <property type="entry name" value="WD40/YVTN_repeat-like_dom_sf"/>
</dbReference>
<dbReference type="InterPro" id="IPR011047">
    <property type="entry name" value="Quinoprotein_ADH-like_sf"/>
</dbReference>
<dbReference type="Proteomes" id="UP000197619">
    <property type="component" value="Unassembled WGS sequence"/>
</dbReference>
<dbReference type="SUPFAM" id="SSF50998">
    <property type="entry name" value="Quinoprotein alcohol dehydrogenase-like"/>
    <property type="match status" value="1"/>
</dbReference>
<keyword evidence="6" id="KW-0256">Endoplasmic reticulum</keyword>
<keyword evidence="5" id="KW-0677">Repeat</keyword>
<evidence type="ECO:0000256" key="11">
    <source>
        <dbReference type="SAM" id="Phobius"/>
    </source>
</evidence>
<keyword evidence="4 11" id="KW-0812">Transmembrane</keyword>
<comment type="subcellular location">
    <subcellularLocation>
        <location evidence="1">Endoplasmic reticulum membrane</location>
        <topology evidence="1">Single-pass membrane protein</topology>
    </subcellularLocation>
</comment>
<evidence type="ECO:0000256" key="5">
    <source>
        <dbReference type="ARBA" id="ARBA00022737"/>
    </source>
</evidence>
<evidence type="ECO:0000313" key="13">
    <source>
        <dbReference type="Proteomes" id="UP000197619"/>
    </source>
</evidence>
<sequence length="284" mass="30620">MAPRRPAELYRAPFPLYTVRLHPRRPLAITAGGGGAAKTGIRNGVHFLQLEQIGGRLSASLLHCHDTETRATMTMALAGDVIAAGQDNSCHILRFSLQEPEAPGTAGKDGEAPLRRLRFGAVEGSAGALRLYTVQVPHKRERRPPPCYLTKWDGKSFLPLLTRPCGSEVVSCLSISDSGTFLGLGTVTGSVAIHIAFSLQRLYYVKEAHGIVVTDVAFVPESRPGRELLGGHEAALLSVAVDSRCKLHLLPTRRSLPIWLLLLLCAGLIVATILLLQLAFPGFL</sequence>
<name>A0A218UBV8_9PASE</name>
<evidence type="ECO:0000256" key="4">
    <source>
        <dbReference type="ARBA" id="ARBA00022692"/>
    </source>
</evidence>
<dbReference type="GO" id="GO:0005789">
    <property type="term" value="C:endoplasmic reticulum membrane"/>
    <property type="evidence" value="ECO:0007669"/>
    <property type="project" value="UniProtKB-SubCell"/>
</dbReference>
<keyword evidence="7" id="KW-0931">ER-Golgi transport</keyword>
<reference evidence="12 13" key="1">
    <citation type="submission" date="2017-05" db="EMBL/GenBank/DDBJ databases">
        <title>Genome of assembly of the Bengalese finch, Lonchura striata domestica.</title>
        <authorList>
            <person name="Colquitt B.M."/>
            <person name="Brainard M.S."/>
        </authorList>
    </citation>
    <scope>NUCLEOTIDE SEQUENCE [LARGE SCALE GENOMIC DNA]</scope>
    <source>
        <strain evidence="12">White83orange57</strain>
    </source>
</reference>
<dbReference type="GO" id="GO:0006888">
    <property type="term" value="P:endoplasmic reticulum to Golgi vesicle-mediated transport"/>
    <property type="evidence" value="ECO:0007669"/>
    <property type="project" value="TreeGrafter"/>
</dbReference>
<keyword evidence="3" id="KW-0853">WD repeat</keyword>
<evidence type="ECO:0000256" key="9">
    <source>
        <dbReference type="ARBA" id="ARBA00022989"/>
    </source>
</evidence>
<comment type="caution">
    <text evidence="12">The sequence shown here is derived from an EMBL/GenBank/DDBJ whole genome shotgun (WGS) entry which is preliminary data.</text>
</comment>
<keyword evidence="9 11" id="KW-1133">Transmembrane helix</keyword>
<dbReference type="AlphaFoldDB" id="A0A218UBV8"/>
<evidence type="ECO:0000256" key="7">
    <source>
        <dbReference type="ARBA" id="ARBA00022892"/>
    </source>
</evidence>
<evidence type="ECO:0000256" key="3">
    <source>
        <dbReference type="ARBA" id="ARBA00022574"/>
    </source>
</evidence>
<keyword evidence="10 11" id="KW-0472">Membrane</keyword>
<accession>A0A218UBV8</accession>